<dbReference type="InterPro" id="IPR051115">
    <property type="entry name" value="LAPTM_transporter"/>
</dbReference>
<evidence type="ECO:0000256" key="2">
    <source>
        <dbReference type="ARBA" id="ARBA00022692"/>
    </source>
</evidence>
<dbReference type="GO" id="GO:0005765">
    <property type="term" value="C:lysosomal membrane"/>
    <property type="evidence" value="ECO:0007669"/>
    <property type="project" value="TreeGrafter"/>
</dbReference>
<keyword evidence="3 5" id="KW-1133">Transmembrane helix</keyword>
<dbReference type="RefSeq" id="XP_020302373.1">
    <property type="nucleotide sequence ID" value="XM_020447390.1"/>
</dbReference>
<dbReference type="eggNOG" id="ENOG502S489">
    <property type="taxonomic scope" value="Eukaryota"/>
</dbReference>
<accession>A0A1I7W504</accession>
<comment type="subcellular location">
    <subcellularLocation>
        <location evidence="1">Endomembrane system</location>
        <topology evidence="1">Multi-pass membrane protein</topology>
    </subcellularLocation>
</comment>
<sequence length="236" mass="26618">MIIVTEFQNELLSEEEEDEEGETVLTMVDSVGRFACCSLRTSGIVVAITELLICIITTYGLIRNLQLFGTYYLLWFIIGIASVIVILIVIVLLLYAIKTENGRFLIPHLCAQIFLIFFLIIVAFVVTLLLIFGAYRGIRNLLGHASYHITDDATITLGYMIIAIYLALAVLEMLFLYIVYRLYRHLNRYLLIGSDDPFSKKGPRHHIYTATWQMPPKTAADGSGSPDAGHLYPYSP</sequence>
<evidence type="ECO:0000313" key="8">
    <source>
        <dbReference type="WBParaSite" id="EN70_9691"/>
    </source>
</evidence>
<reference evidence="8" key="2">
    <citation type="submission" date="2016-11" db="UniProtKB">
        <authorList>
            <consortium name="WormBaseParasite"/>
        </authorList>
    </citation>
    <scope>IDENTIFICATION</scope>
</reference>
<dbReference type="WBParaSite" id="EN70_9691">
    <property type="protein sequence ID" value="EN70_9691"/>
    <property type="gene ID" value="EN70_9691"/>
</dbReference>
<dbReference type="OrthoDB" id="5849902at2759"/>
<feature type="transmembrane region" description="Helical" evidence="5">
    <location>
        <begin position="43"/>
        <end position="62"/>
    </location>
</feature>
<dbReference type="OMA" id="FRNFHLF"/>
<evidence type="ECO:0000256" key="4">
    <source>
        <dbReference type="ARBA" id="ARBA00023136"/>
    </source>
</evidence>
<evidence type="ECO:0000256" key="1">
    <source>
        <dbReference type="ARBA" id="ARBA00004127"/>
    </source>
</evidence>
<gene>
    <name evidence="6 8" type="ORF">LOAG_07290</name>
</gene>
<dbReference type="EMBL" id="JH712282">
    <property type="protein sequence ID" value="EFO21200.2"/>
    <property type="molecule type" value="Genomic_DNA"/>
</dbReference>
<dbReference type="PANTHER" id="PTHR12479">
    <property type="entry name" value="LYSOSOMAL-ASSOCIATED TRANSMEMBRANE PROTEIN"/>
    <property type="match status" value="1"/>
</dbReference>
<accession>A0A1S0TW81</accession>
<proteinExistence type="predicted"/>
<feature type="transmembrane region" description="Helical" evidence="5">
    <location>
        <begin position="74"/>
        <end position="97"/>
    </location>
</feature>
<dbReference type="GO" id="GO:0012505">
    <property type="term" value="C:endomembrane system"/>
    <property type="evidence" value="ECO:0007669"/>
    <property type="project" value="UniProtKB-SubCell"/>
</dbReference>
<evidence type="ECO:0000256" key="3">
    <source>
        <dbReference type="ARBA" id="ARBA00022989"/>
    </source>
</evidence>
<evidence type="ECO:0000313" key="6">
    <source>
        <dbReference type="EMBL" id="EFO21200.2"/>
    </source>
</evidence>
<dbReference type="FunCoup" id="A0A1I7W504">
    <property type="interactions" value="182"/>
</dbReference>
<dbReference type="KEGG" id="loa:LOAG_07290"/>
<dbReference type="AlphaFoldDB" id="A0A1I7W504"/>
<feature type="transmembrane region" description="Helical" evidence="5">
    <location>
        <begin position="155"/>
        <end position="180"/>
    </location>
</feature>
<dbReference type="Proteomes" id="UP000095285">
    <property type="component" value="Unassembled WGS sequence"/>
</dbReference>
<evidence type="ECO:0000313" key="7">
    <source>
        <dbReference type="Proteomes" id="UP000095285"/>
    </source>
</evidence>
<keyword evidence="4 5" id="KW-0472">Membrane</keyword>
<keyword evidence="7" id="KW-1185">Reference proteome</keyword>
<dbReference type="GeneID" id="9944707"/>
<protein>
    <submittedName>
        <fullName evidence="8">MARVEL domain-containing protein</fullName>
    </submittedName>
</protein>
<dbReference type="PANTHER" id="PTHR12479:SF19">
    <property type="entry name" value="MARVEL DOMAIN-CONTAINING PROTEIN"/>
    <property type="match status" value="1"/>
</dbReference>
<reference evidence="6 7" key="1">
    <citation type="submission" date="2012-04" db="EMBL/GenBank/DDBJ databases">
        <title>The Genome Sequence of Loa loa.</title>
        <authorList>
            <consortium name="The Broad Institute Genome Sequencing Platform"/>
            <consortium name="Broad Institute Genome Sequencing Center for Infectious Disease"/>
            <person name="Nutman T.B."/>
            <person name="Fink D.L."/>
            <person name="Russ C."/>
            <person name="Young S."/>
            <person name="Zeng Q."/>
            <person name="Gargeya S."/>
            <person name="Alvarado L."/>
            <person name="Berlin A."/>
            <person name="Chapman S.B."/>
            <person name="Chen Z."/>
            <person name="Freedman E."/>
            <person name="Gellesch M."/>
            <person name="Goldberg J."/>
            <person name="Griggs A."/>
            <person name="Gujja S."/>
            <person name="Heilman E.R."/>
            <person name="Heiman D."/>
            <person name="Howarth C."/>
            <person name="Mehta T."/>
            <person name="Neiman D."/>
            <person name="Pearson M."/>
            <person name="Roberts A."/>
            <person name="Saif S."/>
            <person name="Shea T."/>
            <person name="Shenoy N."/>
            <person name="Sisk P."/>
            <person name="Stolte C."/>
            <person name="Sykes S."/>
            <person name="White J."/>
            <person name="Yandava C."/>
            <person name="Haas B."/>
            <person name="Henn M.R."/>
            <person name="Nusbaum C."/>
            <person name="Birren B."/>
        </authorList>
    </citation>
    <scope>NUCLEOTIDE SEQUENCE [LARGE SCALE GENOMIC DNA]</scope>
</reference>
<organism evidence="7 8">
    <name type="scientific">Loa loa</name>
    <name type="common">Eye worm</name>
    <name type="synonym">Filaria loa</name>
    <dbReference type="NCBI Taxonomy" id="7209"/>
    <lineage>
        <taxon>Eukaryota</taxon>
        <taxon>Metazoa</taxon>
        <taxon>Ecdysozoa</taxon>
        <taxon>Nematoda</taxon>
        <taxon>Chromadorea</taxon>
        <taxon>Rhabditida</taxon>
        <taxon>Spirurina</taxon>
        <taxon>Spiruromorpha</taxon>
        <taxon>Filarioidea</taxon>
        <taxon>Onchocercidae</taxon>
        <taxon>Loa</taxon>
    </lineage>
</organism>
<evidence type="ECO:0000256" key="5">
    <source>
        <dbReference type="SAM" id="Phobius"/>
    </source>
</evidence>
<name>A0A1I7W504_LOALO</name>
<keyword evidence="2 5" id="KW-0812">Transmembrane</keyword>
<dbReference type="CTD" id="9944707"/>
<feature type="transmembrane region" description="Helical" evidence="5">
    <location>
        <begin position="109"/>
        <end position="135"/>
    </location>
</feature>